<evidence type="ECO:0000256" key="1">
    <source>
        <dbReference type="RuleBase" id="RU003860"/>
    </source>
</evidence>
<dbReference type="RefSeq" id="WP_153480303.1">
    <property type="nucleotide sequence ID" value="NZ_VWNA01000001.1"/>
</dbReference>
<dbReference type="AlphaFoldDB" id="A0A6A7Y3T5"/>
<gene>
    <name evidence="2" type="ORF">F0357_09610</name>
</gene>
<dbReference type="InterPro" id="IPR036065">
    <property type="entry name" value="BolA-like_sf"/>
</dbReference>
<dbReference type="Pfam" id="PF01722">
    <property type="entry name" value="BolA"/>
    <property type="match status" value="1"/>
</dbReference>
<dbReference type="Gene3D" id="3.30.300.90">
    <property type="entry name" value="BolA-like"/>
    <property type="match status" value="1"/>
</dbReference>
<evidence type="ECO:0000313" key="2">
    <source>
        <dbReference type="EMBL" id="MQT12898.1"/>
    </source>
</evidence>
<organism evidence="2 3">
    <name type="scientific">Segnochrobactrum spirostomi</name>
    <dbReference type="NCBI Taxonomy" id="2608987"/>
    <lineage>
        <taxon>Bacteria</taxon>
        <taxon>Pseudomonadati</taxon>
        <taxon>Pseudomonadota</taxon>
        <taxon>Alphaproteobacteria</taxon>
        <taxon>Hyphomicrobiales</taxon>
        <taxon>Segnochrobactraceae</taxon>
        <taxon>Segnochrobactrum</taxon>
    </lineage>
</organism>
<comment type="similarity">
    <text evidence="1">Belongs to the BolA/IbaG family.</text>
</comment>
<comment type="caution">
    <text evidence="2">The sequence shown here is derived from an EMBL/GenBank/DDBJ whole genome shotgun (WGS) entry which is preliminary data.</text>
</comment>
<dbReference type="EMBL" id="VWNA01000001">
    <property type="protein sequence ID" value="MQT12898.1"/>
    <property type="molecule type" value="Genomic_DNA"/>
</dbReference>
<evidence type="ECO:0000313" key="3">
    <source>
        <dbReference type="Proteomes" id="UP000332515"/>
    </source>
</evidence>
<sequence>MTASQASTSGTVKALIERKLSEAFAPTALTVVDESHRHAGHAGSRPGGETHFRVSIVAAAFAGRSRLDRHRMVNATLAEELAGGVHALAIEAKAPDEPVRPTLG</sequence>
<keyword evidence="3" id="KW-1185">Reference proteome</keyword>
<proteinExistence type="inferred from homology"/>
<name>A0A6A7Y3T5_9HYPH</name>
<dbReference type="PIRSF" id="PIRSF003113">
    <property type="entry name" value="BolA"/>
    <property type="match status" value="1"/>
</dbReference>
<dbReference type="GO" id="GO:0016226">
    <property type="term" value="P:iron-sulfur cluster assembly"/>
    <property type="evidence" value="ECO:0007669"/>
    <property type="project" value="TreeGrafter"/>
</dbReference>
<reference evidence="2 3" key="1">
    <citation type="submission" date="2019-09" db="EMBL/GenBank/DDBJ databases">
        <title>Segnochrobactrum spirostomi gen. nov., sp. nov., isolated from the ciliate Spirostomum cf. yagiui and description of a novel family, Segnochrobactraceae fam. nov. within the order Rhizobiales of the class Alphaproteobacteria.</title>
        <authorList>
            <person name="Akter S."/>
            <person name="Shazib S.U.A."/>
            <person name="Shin M.K."/>
        </authorList>
    </citation>
    <scope>NUCLEOTIDE SEQUENCE [LARGE SCALE GENOMIC DNA]</scope>
    <source>
        <strain evidence="2 3">Sp-1</strain>
    </source>
</reference>
<dbReference type="Proteomes" id="UP000332515">
    <property type="component" value="Unassembled WGS sequence"/>
</dbReference>
<dbReference type="InterPro" id="IPR002634">
    <property type="entry name" value="BolA"/>
</dbReference>
<dbReference type="SUPFAM" id="SSF82657">
    <property type="entry name" value="BolA-like"/>
    <property type="match status" value="1"/>
</dbReference>
<dbReference type="PANTHER" id="PTHR46230">
    <property type="match status" value="1"/>
</dbReference>
<accession>A0A6A7Y3T5</accession>
<protein>
    <submittedName>
        <fullName evidence="2">BolA family transcriptional regulator</fullName>
    </submittedName>
</protein>
<dbReference type="PANTHER" id="PTHR46230:SF7">
    <property type="entry name" value="BOLA-LIKE PROTEIN 1"/>
    <property type="match status" value="1"/>
</dbReference>